<accession>A0ABN1VV91</accession>
<name>A0ABN1VV91_9PSEU</name>
<proteinExistence type="predicted"/>
<dbReference type="Proteomes" id="UP001500467">
    <property type="component" value="Unassembled WGS sequence"/>
</dbReference>
<sequence>MRSVVPGSVVVGPAVFVGAVVWVGAGSGDGREGAVDLGGASALVAVGSAGVFGTRITAAISHNTVVTTTARRGCCRERNHRRTGLRRNSAMTATTIDASMKNANSVSTPTTPGPSPRRPRAPARPGA</sequence>
<feature type="compositionally biased region" description="Polar residues" evidence="1">
    <location>
        <begin position="89"/>
        <end position="106"/>
    </location>
</feature>
<keyword evidence="3" id="KW-1185">Reference proteome</keyword>
<organism evidence="2 3">
    <name type="scientific">Prauserella alba</name>
    <dbReference type="NCBI Taxonomy" id="176898"/>
    <lineage>
        <taxon>Bacteria</taxon>
        <taxon>Bacillati</taxon>
        <taxon>Actinomycetota</taxon>
        <taxon>Actinomycetes</taxon>
        <taxon>Pseudonocardiales</taxon>
        <taxon>Pseudonocardiaceae</taxon>
        <taxon>Prauserella</taxon>
    </lineage>
</organism>
<dbReference type="EMBL" id="BAAALM010000020">
    <property type="protein sequence ID" value="GAA1221037.1"/>
    <property type="molecule type" value="Genomic_DNA"/>
</dbReference>
<feature type="region of interest" description="Disordered" evidence="1">
    <location>
        <begin position="79"/>
        <end position="127"/>
    </location>
</feature>
<gene>
    <name evidence="2" type="ORF">GCM10009675_49870</name>
</gene>
<evidence type="ECO:0000256" key="1">
    <source>
        <dbReference type="SAM" id="MobiDB-lite"/>
    </source>
</evidence>
<comment type="caution">
    <text evidence="2">The sequence shown here is derived from an EMBL/GenBank/DDBJ whole genome shotgun (WGS) entry which is preliminary data.</text>
</comment>
<evidence type="ECO:0000313" key="3">
    <source>
        <dbReference type="Proteomes" id="UP001500467"/>
    </source>
</evidence>
<evidence type="ECO:0000313" key="2">
    <source>
        <dbReference type="EMBL" id="GAA1221037.1"/>
    </source>
</evidence>
<reference evidence="2 3" key="1">
    <citation type="journal article" date="2019" name="Int. J. Syst. Evol. Microbiol.">
        <title>The Global Catalogue of Microorganisms (GCM) 10K type strain sequencing project: providing services to taxonomists for standard genome sequencing and annotation.</title>
        <authorList>
            <consortium name="The Broad Institute Genomics Platform"/>
            <consortium name="The Broad Institute Genome Sequencing Center for Infectious Disease"/>
            <person name="Wu L."/>
            <person name="Ma J."/>
        </authorList>
    </citation>
    <scope>NUCLEOTIDE SEQUENCE [LARGE SCALE GENOMIC DNA]</scope>
    <source>
        <strain evidence="2 3">JCM 13022</strain>
    </source>
</reference>
<protein>
    <submittedName>
        <fullName evidence="2">Uncharacterized protein</fullName>
    </submittedName>
</protein>